<accession>A0A0W8F0J4</accession>
<organism evidence="1">
    <name type="scientific">hydrocarbon metagenome</name>
    <dbReference type="NCBI Taxonomy" id="938273"/>
    <lineage>
        <taxon>unclassified sequences</taxon>
        <taxon>metagenomes</taxon>
        <taxon>ecological metagenomes</taxon>
    </lineage>
</organism>
<gene>
    <name evidence="1" type="ORF">ASZ90_015990</name>
</gene>
<dbReference type="EMBL" id="LNQE01001666">
    <property type="protein sequence ID" value="KUG14364.1"/>
    <property type="molecule type" value="Genomic_DNA"/>
</dbReference>
<dbReference type="AlphaFoldDB" id="A0A0W8F0J4"/>
<sequence>MGEEPSQLRSIKNRSSLSPSIQLIISPLHEVVVAAGMRFYL</sequence>
<proteinExistence type="predicted"/>
<evidence type="ECO:0000313" key="1">
    <source>
        <dbReference type="EMBL" id="KUG14364.1"/>
    </source>
</evidence>
<comment type="caution">
    <text evidence="1">The sequence shown here is derived from an EMBL/GenBank/DDBJ whole genome shotgun (WGS) entry which is preliminary data.</text>
</comment>
<protein>
    <submittedName>
        <fullName evidence="1">Uncharacterized protein</fullName>
    </submittedName>
</protein>
<name>A0A0W8F0J4_9ZZZZ</name>
<reference evidence="1" key="1">
    <citation type="journal article" date="2015" name="Proc. Natl. Acad. Sci. U.S.A.">
        <title>Networks of energetic and metabolic interactions define dynamics in microbial communities.</title>
        <authorList>
            <person name="Embree M."/>
            <person name="Liu J.K."/>
            <person name="Al-Bassam M.M."/>
            <person name="Zengler K."/>
        </authorList>
    </citation>
    <scope>NUCLEOTIDE SEQUENCE</scope>
</reference>